<dbReference type="RefSeq" id="XP_013249238.1">
    <property type="nucleotide sequence ID" value="XM_013393784.1"/>
</dbReference>
<dbReference type="GeneID" id="25273747"/>
<accession>U6GMR3</accession>
<evidence type="ECO:0000313" key="2">
    <source>
        <dbReference type="Proteomes" id="UP000018050"/>
    </source>
</evidence>
<keyword evidence="2" id="KW-1185">Reference proteome</keyword>
<gene>
    <name evidence="1" type="ORF">EAH_00056770</name>
</gene>
<organism evidence="1 2">
    <name type="scientific">Eimeria acervulina</name>
    <name type="common">Coccidian parasite</name>
    <dbReference type="NCBI Taxonomy" id="5801"/>
    <lineage>
        <taxon>Eukaryota</taxon>
        <taxon>Sar</taxon>
        <taxon>Alveolata</taxon>
        <taxon>Apicomplexa</taxon>
        <taxon>Conoidasida</taxon>
        <taxon>Coccidia</taxon>
        <taxon>Eucoccidiorida</taxon>
        <taxon>Eimeriorina</taxon>
        <taxon>Eimeriidae</taxon>
        <taxon>Eimeria</taxon>
    </lineage>
</organism>
<protein>
    <submittedName>
        <fullName evidence="1">Uncharacterized protein</fullName>
    </submittedName>
</protein>
<dbReference type="AlphaFoldDB" id="U6GMR3"/>
<reference evidence="1" key="1">
    <citation type="submission" date="2013-10" db="EMBL/GenBank/DDBJ databases">
        <title>Genomic analysis of the causative agents of coccidiosis in chickens.</title>
        <authorList>
            <person name="Reid A.J."/>
            <person name="Blake D."/>
            <person name="Billington K."/>
            <person name="Browne H."/>
            <person name="Dunn M."/>
            <person name="Hung S."/>
            <person name="Kawahara F."/>
            <person name="Miranda-Saavedra D."/>
            <person name="Mourier T."/>
            <person name="Nagra H."/>
            <person name="Otto T.D."/>
            <person name="Rawlings N."/>
            <person name="Sanchez A."/>
            <person name="Sanders M."/>
            <person name="Subramaniam C."/>
            <person name="Tay Y."/>
            <person name="Dear P."/>
            <person name="Doerig C."/>
            <person name="Gruber A."/>
            <person name="Parkinson J."/>
            <person name="Shirley M."/>
            <person name="Wan K.L."/>
            <person name="Berriman M."/>
            <person name="Tomley F."/>
            <person name="Pain A."/>
        </authorList>
    </citation>
    <scope>NUCLEOTIDE SEQUENCE</scope>
    <source>
        <strain evidence="1">Houghton</strain>
    </source>
</reference>
<proteinExistence type="predicted"/>
<dbReference type="EMBL" id="HG671376">
    <property type="protein sequence ID" value="CDI80867.1"/>
    <property type="molecule type" value="Genomic_DNA"/>
</dbReference>
<evidence type="ECO:0000313" key="1">
    <source>
        <dbReference type="EMBL" id="CDI80867.1"/>
    </source>
</evidence>
<dbReference type="VEuPathDB" id="ToxoDB:EAH_00056770"/>
<reference evidence="1" key="2">
    <citation type="submission" date="2013-10" db="EMBL/GenBank/DDBJ databases">
        <authorList>
            <person name="Aslett M."/>
        </authorList>
    </citation>
    <scope>NUCLEOTIDE SEQUENCE</scope>
    <source>
        <strain evidence="1">Houghton</strain>
    </source>
</reference>
<name>U6GMR3_EIMAC</name>
<dbReference type="Proteomes" id="UP000018050">
    <property type="component" value="Unassembled WGS sequence"/>
</dbReference>
<sequence>MCVLHSKCLQGYKETLPASALCMQTFCLRLKGGIGALLSVLNLLPQQHCREKGISARGCVWIRDAAAANELQERLFFDLLQLAAAADAAVAQPAADISYTVGRLSEALRRLRGLGRLSIRPPGCLEEDCETTETLNPSLQP</sequence>